<evidence type="ECO:0000256" key="1">
    <source>
        <dbReference type="SAM" id="SignalP"/>
    </source>
</evidence>
<organism evidence="2 3">
    <name type="scientific">Meganyctiphanes norvegica</name>
    <name type="common">Northern krill</name>
    <name type="synonym">Thysanopoda norvegica</name>
    <dbReference type="NCBI Taxonomy" id="48144"/>
    <lineage>
        <taxon>Eukaryota</taxon>
        <taxon>Metazoa</taxon>
        <taxon>Ecdysozoa</taxon>
        <taxon>Arthropoda</taxon>
        <taxon>Crustacea</taxon>
        <taxon>Multicrustacea</taxon>
        <taxon>Malacostraca</taxon>
        <taxon>Eumalacostraca</taxon>
        <taxon>Eucarida</taxon>
        <taxon>Euphausiacea</taxon>
        <taxon>Euphausiidae</taxon>
        <taxon>Meganyctiphanes</taxon>
    </lineage>
</organism>
<dbReference type="AlphaFoldDB" id="A0AAV2Q5E8"/>
<name>A0AAV2Q5E8_MEGNR</name>
<feature type="non-terminal residue" evidence="2">
    <location>
        <position position="1"/>
    </location>
</feature>
<evidence type="ECO:0000313" key="2">
    <source>
        <dbReference type="EMBL" id="CAL4069202.1"/>
    </source>
</evidence>
<gene>
    <name evidence="2" type="ORF">MNOR_LOCUS7683</name>
</gene>
<dbReference type="EMBL" id="CAXKWB010003429">
    <property type="protein sequence ID" value="CAL4069202.1"/>
    <property type="molecule type" value="Genomic_DNA"/>
</dbReference>
<feature type="chain" id="PRO_5044010735" evidence="1">
    <location>
        <begin position="29"/>
        <end position="125"/>
    </location>
</feature>
<accession>A0AAV2Q5E8</accession>
<feature type="signal peptide" evidence="1">
    <location>
        <begin position="1"/>
        <end position="28"/>
    </location>
</feature>
<feature type="non-terminal residue" evidence="2">
    <location>
        <position position="125"/>
    </location>
</feature>
<sequence>KLCRRMGWLSLAKLLYAVFISMTDIGHSNEMCMEKSAYIMISQELGRDRYQDLRSTLLSEGFEAQPWYKINDHCNSITPERIPVTINDQDGVTGYRFRFKDVCTFIVNRSLLTTQDSVDTIPDKL</sequence>
<comment type="caution">
    <text evidence="2">The sequence shown here is derived from an EMBL/GenBank/DDBJ whole genome shotgun (WGS) entry which is preliminary data.</text>
</comment>
<keyword evidence="1" id="KW-0732">Signal</keyword>
<dbReference type="Proteomes" id="UP001497623">
    <property type="component" value="Unassembled WGS sequence"/>
</dbReference>
<protein>
    <submittedName>
        <fullName evidence="2">Uncharacterized protein</fullName>
    </submittedName>
</protein>
<keyword evidence="3" id="KW-1185">Reference proteome</keyword>
<evidence type="ECO:0000313" key="3">
    <source>
        <dbReference type="Proteomes" id="UP001497623"/>
    </source>
</evidence>
<reference evidence="2 3" key="1">
    <citation type="submission" date="2024-05" db="EMBL/GenBank/DDBJ databases">
        <authorList>
            <person name="Wallberg A."/>
        </authorList>
    </citation>
    <scope>NUCLEOTIDE SEQUENCE [LARGE SCALE GENOMIC DNA]</scope>
</reference>
<proteinExistence type="predicted"/>